<proteinExistence type="predicted"/>
<comment type="caution">
    <text evidence="1">The sequence shown here is derived from an EMBL/GenBank/DDBJ whole genome shotgun (WGS) entry which is preliminary data.</text>
</comment>
<gene>
    <name evidence="1" type="ORF">L2E82_03463</name>
</gene>
<organism evidence="1 2">
    <name type="scientific">Cichorium intybus</name>
    <name type="common">Chicory</name>
    <dbReference type="NCBI Taxonomy" id="13427"/>
    <lineage>
        <taxon>Eukaryota</taxon>
        <taxon>Viridiplantae</taxon>
        <taxon>Streptophyta</taxon>
        <taxon>Embryophyta</taxon>
        <taxon>Tracheophyta</taxon>
        <taxon>Spermatophyta</taxon>
        <taxon>Magnoliopsida</taxon>
        <taxon>eudicotyledons</taxon>
        <taxon>Gunneridae</taxon>
        <taxon>Pentapetalae</taxon>
        <taxon>asterids</taxon>
        <taxon>campanulids</taxon>
        <taxon>Asterales</taxon>
        <taxon>Asteraceae</taxon>
        <taxon>Cichorioideae</taxon>
        <taxon>Cichorieae</taxon>
        <taxon>Cichoriinae</taxon>
        <taxon>Cichorium</taxon>
    </lineage>
</organism>
<dbReference type="Proteomes" id="UP001055811">
    <property type="component" value="Linkage Group LG01"/>
</dbReference>
<evidence type="ECO:0000313" key="1">
    <source>
        <dbReference type="EMBL" id="KAI3790431.1"/>
    </source>
</evidence>
<evidence type="ECO:0000313" key="2">
    <source>
        <dbReference type="Proteomes" id="UP001055811"/>
    </source>
</evidence>
<accession>A0ACB9H4I4</accession>
<reference evidence="1 2" key="2">
    <citation type="journal article" date="2022" name="Mol. Ecol. Resour.">
        <title>The genomes of chicory, endive, great burdock and yacon provide insights into Asteraceae paleo-polyploidization history and plant inulin production.</title>
        <authorList>
            <person name="Fan W."/>
            <person name="Wang S."/>
            <person name="Wang H."/>
            <person name="Wang A."/>
            <person name="Jiang F."/>
            <person name="Liu H."/>
            <person name="Zhao H."/>
            <person name="Xu D."/>
            <person name="Zhang Y."/>
        </authorList>
    </citation>
    <scope>NUCLEOTIDE SEQUENCE [LARGE SCALE GENOMIC DNA]</scope>
    <source>
        <strain evidence="2">cv. Punajuju</strain>
        <tissue evidence="1">Leaves</tissue>
    </source>
</reference>
<name>A0ACB9H4I4_CICIN</name>
<dbReference type="EMBL" id="CM042009">
    <property type="protein sequence ID" value="KAI3790431.1"/>
    <property type="molecule type" value="Genomic_DNA"/>
</dbReference>
<protein>
    <submittedName>
        <fullName evidence="1">Uncharacterized protein</fullName>
    </submittedName>
</protein>
<sequence length="142" mass="16182">MTAVEINHKIFKVRVKEVDRNIISQEDEDVQNLEENQVEEESSEEEDAIDSSEDESPEGFSDEESEGMFEESIIRYSSPELFSSEGHCLNNGSNNFPVEETKERDTSPSTFCLGLEEVNVCEPIGALTDQFSWRIHMRTVNV</sequence>
<keyword evidence="2" id="KW-1185">Reference proteome</keyword>
<reference evidence="2" key="1">
    <citation type="journal article" date="2022" name="Mol. Ecol. Resour.">
        <title>The genomes of chicory, endive, great burdock and yacon provide insights into Asteraceae palaeo-polyploidization history and plant inulin production.</title>
        <authorList>
            <person name="Fan W."/>
            <person name="Wang S."/>
            <person name="Wang H."/>
            <person name="Wang A."/>
            <person name="Jiang F."/>
            <person name="Liu H."/>
            <person name="Zhao H."/>
            <person name="Xu D."/>
            <person name="Zhang Y."/>
        </authorList>
    </citation>
    <scope>NUCLEOTIDE SEQUENCE [LARGE SCALE GENOMIC DNA]</scope>
    <source>
        <strain evidence="2">cv. Punajuju</strain>
    </source>
</reference>